<reference evidence="1 3" key="2">
    <citation type="submission" date="2015-10" db="EMBL/GenBank/DDBJ databases">
        <title>Comparative genomics and high-throughput reverse genetic screens identify a new phytobacterial MAMP and an Arabidopsis receptor required for immune elicitation.</title>
        <authorList>
            <person name="Mott G.A."/>
            <person name="Thakur S."/>
            <person name="Wang P.W."/>
            <person name="Desveaux D."/>
            <person name="Guttman D.S."/>
        </authorList>
    </citation>
    <scope>NUCLEOTIDE SEQUENCE [LARGE SCALE GENOMIC DNA]</scope>
    <source>
        <strain evidence="1 3">107</strain>
    </source>
</reference>
<organism evidence="1 3">
    <name type="scientific">Pseudomonas amygdali pv. lachrymans</name>
    <name type="common">Pseudomonas syringae pv. lachrymans</name>
    <dbReference type="NCBI Taxonomy" id="53707"/>
    <lineage>
        <taxon>Bacteria</taxon>
        <taxon>Pseudomonadati</taxon>
        <taxon>Pseudomonadota</taxon>
        <taxon>Gammaproteobacteria</taxon>
        <taxon>Pseudomonadales</taxon>
        <taxon>Pseudomonadaceae</taxon>
        <taxon>Pseudomonas</taxon>
        <taxon>Pseudomonas amygdali</taxon>
    </lineage>
</organism>
<keyword evidence="3" id="KW-1185">Reference proteome</keyword>
<reference evidence="1" key="1">
    <citation type="submission" date="2015-07" db="EMBL/GenBank/DDBJ databases">
        <authorList>
            <person name="O'Brien H.E."/>
            <person name="Thakur S."/>
            <person name="Gong Y."/>
            <person name="Wang P.W."/>
            <person name="Guttman D.S."/>
        </authorList>
    </citation>
    <scope>NUCLEOTIDE SEQUENCE</scope>
    <source>
        <strain evidence="1">107</strain>
    </source>
</reference>
<dbReference type="EMBL" id="LGLK01000057">
    <property type="protein sequence ID" value="KPC17225.1"/>
    <property type="molecule type" value="Genomic_DNA"/>
</dbReference>
<sequence length="83" mass="9251">MGRNDKKNFNNQGIGTATTLTNCRYSFGPSTYVRQDGEGSTSFTWYLDGRVLSGSEINNYAMGELMTYGPPYVYWSICEKPAA</sequence>
<evidence type="ECO:0000313" key="3">
    <source>
        <dbReference type="Proteomes" id="UP000037943"/>
    </source>
</evidence>
<evidence type="ECO:0000313" key="1">
    <source>
        <dbReference type="EMBL" id="KPC17225.1"/>
    </source>
</evidence>
<accession>A0ABR5KQZ0</accession>
<dbReference type="Proteomes" id="UP000037943">
    <property type="component" value="Unassembled WGS sequence"/>
</dbReference>
<evidence type="ECO:0008006" key="4">
    <source>
        <dbReference type="Google" id="ProtNLM"/>
    </source>
</evidence>
<name>A0ABR5KQZ0_PSEAV</name>
<dbReference type="EMBL" id="LGLK01000057">
    <property type="protein sequence ID" value="KPC18184.1"/>
    <property type="molecule type" value="Genomic_DNA"/>
</dbReference>
<gene>
    <name evidence="1" type="ORF">AC499_0427</name>
    <name evidence="2" type="ORF">AC499_1386</name>
</gene>
<comment type="caution">
    <text evidence="1">The sequence shown here is derived from an EMBL/GenBank/DDBJ whole genome shotgun (WGS) entry which is preliminary data.</text>
</comment>
<proteinExistence type="predicted"/>
<dbReference type="RefSeq" id="WP_155008559.1">
    <property type="nucleotide sequence ID" value="NZ_LGLK01000057.1"/>
</dbReference>
<protein>
    <recommendedName>
        <fullName evidence="4">Lipoprotein</fullName>
    </recommendedName>
</protein>
<evidence type="ECO:0000313" key="2">
    <source>
        <dbReference type="EMBL" id="KPC18184.1"/>
    </source>
</evidence>